<dbReference type="EMBL" id="AABTCC010000013">
    <property type="protein sequence ID" value="EAI8859253.1"/>
    <property type="molecule type" value="Genomic_DNA"/>
</dbReference>
<dbReference type="GO" id="GO:0046583">
    <property type="term" value="F:monoatomic cation efflux transmembrane transporter activity"/>
    <property type="evidence" value="ECO:0007669"/>
    <property type="project" value="TreeGrafter"/>
</dbReference>
<dbReference type="Gene3D" id="1.50.10.150">
    <property type="entry name" value="Voltage-dependent anion channel"/>
    <property type="match status" value="1"/>
</dbReference>
<keyword evidence="2" id="KW-0812">Transmembrane</keyword>
<dbReference type="OMA" id="MIYRFMF"/>
<organism evidence="5 6">
    <name type="scientific">Campylobacter fetus</name>
    <dbReference type="NCBI Taxonomy" id="196"/>
    <lineage>
        <taxon>Bacteria</taxon>
        <taxon>Pseudomonadati</taxon>
        <taxon>Campylobacterota</taxon>
        <taxon>Epsilonproteobacteria</taxon>
        <taxon>Campylobacterales</taxon>
        <taxon>Campylobacteraceae</taxon>
        <taxon>Campylobacter</taxon>
    </lineage>
</organism>
<evidence type="ECO:0000256" key="3">
    <source>
        <dbReference type="ARBA" id="ARBA00022989"/>
    </source>
</evidence>
<dbReference type="InterPro" id="IPR004695">
    <property type="entry name" value="SLAC1/Mae1/Ssu1/TehA"/>
</dbReference>
<evidence type="ECO:0000256" key="2">
    <source>
        <dbReference type="ARBA" id="ARBA00022692"/>
    </source>
</evidence>
<evidence type="ECO:0000313" key="5">
    <source>
        <dbReference type="EMBL" id="EAI8859253.1"/>
    </source>
</evidence>
<dbReference type="InterPro" id="IPR052951">
    <property type="entry name" value="Tellurite_res_ion_channel"/>
</dbReference>
<keyword evidence="6" id="KW-1185">Reference proteome</keyword>
<dbReference type="Pfam" id="PF03595">
    <property type="entry name" value="SLAC1"/>
    <property type="match status" value="1"/>
</dbReference>
<proteinExistence type="predicted"/>
<dbReference type="PANTHER" id="PTHR37955:SF1">
    <property type="entry name" value="DEP DOMAIN-CONTAINING PROTEIN"/>
    <property type="match status" value="1"/>
</dbReference>
<accession>A0A5L8K063</accession>
<comment type="subcellular location">
    <subcellularLocation>
        <location evidence="1">Membrane</location>
        <topology evidence="1">Multi-pass membrane protein</topology>
    </subcellularLocation>
</comment>
<protein>
    <submittedName>
        <fullName evidence="5">C4-dicarboxylate ABC transporter</fullName>
    </submittedName>
</protein>
<dbReference type="InterPro" id="IPR038665">
    <property type="entry name" value="Voltage-dep_anion_channel_sf"/>
</dbReference>
<comment type="caution">
    <text evidence="5">The sequence shown here is derived from an EMBL/GenBank/DDBJ whole genome shotgun (WGS) entry which is preliminary data.</text>
</comment>
<dbReference type="PANTHER" id="PTHR37955">
    <property type="entry name" value="TELLURITE RESISTANCE PROTEIN TEHA"/>
    <property type="match status" value="1"/>
</dbReference>
<evidence type="ECO:0000256" key="4">
    <source>
        <dbReference type="ARBA" id="ARBA00023136"/>
    </source>
</evidence>
<dbReference type="CDD" id="cd09323">
    <property type="entry name" value="TDT_SLAC1_like"/>
    <property type="match status" value="1"/>
</dbReference>
<reference evidence="5 6" key="1">
    <citation type="submission" date="2018-06" db="EMBL/GenBank/DDBJ databases">
        <authorList>
            <consortium name="PulseNet: The National Subtyping Network for Foodborne Disease Surveillance"/>
            <person name="Tarr C.L."/>
            <person name="Trees E."/>
            <person name="Katz L.S."/>
            <person name="Carleton-Romer H.A."/>
            <person name="Stroika S."/>
            <person name="Kucerova Z."/>
            <person name="Roache K.F."/>
            <person name="Sabol A.L."/>
            <person name="Besser J."/>
            <person name="Gerner-Smidt P."/>
        </authorList>
    </citation>
    <scope>NUCLEOTIDE SEQUENCE [LARGE SCALE GENOMIC DNA]</scope>
    <source>
        <strain evidence="5 6">PNUSAC001503</strain>
    </source>
</reference>
<evidence type="ECO:0000313" key="6">
    <source>
        <dbReference type="Proteomes" id="UP000535509"/>
    </source>
</evidence>
<gene>
    <name evidence="5" type="ORF">CX802_05300</name>
</gene>
<name>A0A5L8K063_CAMFE</name>
<dbReference type="Proteomes" id="UP000535509">
    <property type="component" value="Unassembled WGS sequence"/>
</dbReference>
<keyword evidence="4" id="KW-0472">Membrane</keyword>
<evidence type="ECO:0000256" key="1">
    <source>
        <dbReference type="ARBA" id="ARBA00004141"/>
    </source>
</evidence>
<dbReference type="GO" id="GO:0005886">
    <property type="term" value="C:plasma membrane"/>
    <property type="evidence" value="ECO:0007669"/>
    <property type="project" value="TreeGrafter"/>
</dbReference>
<dbReference type="AlphaFoldDB" id="A0A5L8K063"/>
<keyword evidence="3" id="KW-1133">Transmembrane helix</keyword>
<sequence length="357" mass="40790">MNFKFRKYFYSPAKCRVFIFLNFKNIILYSFKFEGIFMDKSYFSYLPVSLFGSVMGLCGLSIGWKLAAFHFGFNGFMADILALLAVLDFIILSICYAIKIIYKTQSFKDEFINPMTKSFFGTFIISILLLPIVIFEYFPKIAFILWIAGVVLMLSFAIYMVSFWLSKSQDISHVTPAWVIPVVGTLDIPFAKNLFNFNYLDDVSIAALGVGLFFAIPIFVIIKTKLLFSEPMPDKLIPTLMIILAPFSVGFSAYIEVVKNVDIFAKGLYFIGLFLFFAMLPKLRNATKCCPFRVTWWAVSFPLAALLVSTIKMAIELNELYLDILSVVFLITFTIAIFWLTYRTLKGVFSLELQNLT</sequence>